<dbReference type="PANTHER" id="PTHR12998:SF0">
    <property type="entry name" value="TRNA:M(4)X MODIFICATION ENZYME TRM13 HOMOLOG"/>
    <property type="match status" value="1"/>
</dbReference>
<evidence type="ECO:0000313" key="5">
    <source>
        <dbReference type="Proteomes" id="UP001189429"/>
    </source>
</evidence>
<feature type="region of interest" description="Disordered" evidence="2">
    <location>
        <begin position="625"/>
        <end position="645"/>
    </location>
</feature>
<evidence type="ECO:0000256" key="1">
    <source>
        <dbReference type="RuleBase" id="RU367103"/>
    </source>
</evidence>
<feature type="domain" description="Methyltransferase TRM13" evidence="3">
    <location>
        <begin position="346"/>
        <end position="568"/>
    </location>
</feature>
<organism evidence="4 5">
    <name type="scientific">Prorocentrum cordatum</name>
    <dbReference type="NCBI Taxonomy" id="2364126"/>
    <lineage>
        <taxon>Eukaryota</taxon>
        <taxon>Sar</taxon>
        <taxon>Alveolata</taxon>
        <taxon>Dinophyceae</taxon>
        <taxon>Prorocentrales</taxon>
        <taxon>Prorocentraceae</taxon>
        <taxon>Prorocentrum</taxon>
    </lineage>
</organism>
<comment type="catalytic activity">
    <reaction evidence="1">
        <text>cytidine(4) in tRNA(Gly)(GCC) + S-adenosyl-L-methionine = 2'-O-methylcytidine(4) in tRNA(Gly)(GCC) + S-adenosyl-L-homocysteine + H(+)</text>
        <dbReference type="Rhea" id="RHEA:43192"/>
        <dbReference type="Rhea" id="RHEA-COMP:10399"/>
        <dbReference type="Rhea" id="RHEA-COMP:10400"/>
        <dbReference type="ChEBI" id="CHEBI:15378"/>
        <dbReference type="ChEBI" id="CHEBI:57856"/>
        <dbReference type="ChEBI" id="CHEBI:59789"/>
        <dbReference type="ChEBI" id="CHEBI:74495"/>
        <dbReference type="ChEBI" id="CHEBI:82748"/>
        <dbReference type="EC" id="2.1.1.225"/>
    </reaction>
</comment>
<dbReference type="Pfam" id="PF05206">
    <property type="entry name" value="TRM13"/>
    <property type="match status" value="2"/>
</dbReference>
<sequence length="645" mass="66718">RLCCALQSQLEGSHGQRAERRRAAAAFAGVLGQVAAVWPPLRPRGRRGGAPTASGGGGGGGGGGAAAVGCFLLSTLHGASECRRAQLEFVGAAARHAPELELRSLPGGASKGQACFEARVAAGAGTSSSSALERLFDAMRSAGDGFRHVKRVSPFDALCDASLASVVELVRQRSADVFSAFPEPTTFAIQLQSGWLHGRGAGYPSRDECLAAIGAALPPGQKVSLKAPDVIVQVKGFAGRCGVCVRHASLRLDCPTSLEDVYMECSAGQAYYRRDVNCGPTPAEPAAPAALAPLLDSAIEMDAWCARLSQAAPRAGASGGEAAAEAHGCGLGGQPQAHAAAAERQVRALAELARSAGLLELSSVEFGAGKGTLTRALREAAGAREAVRVLVDRDRAKGGACRHTDDSRFTEDFALRLRIDIRNLWLPGLPELQGQRVVGVGKHVCGAATDFALRSLCAGGLTRDPPPAVVAPPETEAAGVLKDIPRAARKELARRVGAQAFAAMPLREQVRLLQGARPPRVAGALIALCCHHLCTCESYCNPEWLEEHAVTAEQFHLICRMSRWAVSRPGGPLAARRRAVGRACRGFLDAGRAAFLARHGLQAEVVEYCGAEATPENRALLATPGGGGAGAAGQGAPAHAAAAPS</sequence>
<accession>A0ABN9S1S8</accession>
<dbReference type="Proteomes" id="UP001189429">
    <property type="component" value="Unassembled WGS sequence"/>
</dbReference>
<proteinExistence type="inferred from homology"/>
<keyword evidence="1" id="KW-0479">Metal-binding</keyword>
<gene>
    <name evidence="4" type="ORF">PCOR1329_LOCUS25149</name>
</gene>
<keyword evidence="1" id="KW-0819">tRNA processing</keyword>
<evidence type="ECO:0000259" key="3">
    <source>
        <dbReference type="Pfam" id="PF05206"/>
    </source>
</evidence>
<evidence type="ECO:0000256" key="2">
    <source>
        <dbReference type="SAM" id="MobiDB-lite"/>
    </source>
</evidence>
<dbReference type="InterPro" id="IPR039044">
    <property type="entry name" value="Trm13"/>
</dbReference>
<name>A0ABN9S1S8_9DINO</name>
<comment type="catalytic activity">
    <reaction evidence="1">
        <text>cytidine(4) in tRNA(Pro) + S-adenosyl-L-methionine = 2'-O-methylcytidine(4) in tRNA(Pro) + S-adenosyl-L-homocysteine + H(+)</text>
        <dbReference type="Rhea" id="RHEA:32767"/>
        <dbReference type="Rhea" id="RHEA-COMP:10397"/>
        <dbReference type="Rhea" id="RHEA-COMP:10398"/>
        <dbReference type="ChEBI" id="CHEBI:15378"/>
        <dbReference type="ChEBI" id="CHEBI:57856"/>
        <dbReference type="ChEBI" id="CHEBI:59789"/>
        <dbReference type="ChEBI" id="CHEBI:74495"/>
        <dbReference type="ChEBI" id="CHEBI:82748"/>
        <dbReference type="EC" id="2.1.1.225"/>
    </reaction>
</comment>
<dbReference type="PANTHER" id="PTHR12998">
    <property type="entry name" value="TRNA:M(4)X MODIFICATION ENZYME TRM13 HOMOLOG"/>
    <property type="match status" value="1"/>
</dbReference>
<comment type="similarity">
    <text evidence="1">Belongs to the methyltransferase TRM13 family.</text>
</comment>
<dbReference type="CDD" id="cd11717">
    <property type="entry name" value="THUMP_THUMPD1_like"/>
    <property type="match status" value="1"/>
</dbReference>
<keyword evidence="1" id="KW-0489">Methyltransferase</keyword>
<feature type="compositionally biased region" description="Low complexity" evidence="2">
    <location>
        <begin position="634"/>
        <end position="645"/>
    </location>
</feature>
<dbReference type="InterPro" id="IPR040183">
    <property type="entry name" value="THUMPD1-like"/>
</dbReference>
<protein>
    <recommendedName>
        <fullName evidence="1">tRNA:m(4)X modification enzyme TRM13</fullName>
        <ecNumber evidence="1">2.1.1.225</ecNumber>
    </recommendedName>
</protein>
<feature type="domain" description="Methyltransferase TRM13" evidence="3">
    <location>
        <begin position="575"/>
        <end position="622"/>
    </location>
</feature>
<evidence type="ECO:0000313" key="4">
    <source>
        <dbReference type="EMBL" id="CAK0824870.1"/>
    </source>
</evidence>
<keyword evidence="1" id="KW-0863">Zinc-finger</keyword>
<keyword evidence="1" id="KW-0949">S-adenosyl-L-methionine</keyword>
<comment type="function">
    <text evidence="1">tRNA methylase which 2'-O-methylates cytidine(4) in tRNA(Pro) and tRNA(Gly)(GCC), and adenosine(4) in tRNA(His).</text>
</comment>
<dbReference type="EMBL" id="CAUYUJ010008764">
    <property type="protein sequence ID" value="CAK0824870.1"/>
    <property type="molecule type" value="Genomic_DNA"/>
</dbReference>
<keyword evidence="1" id="KW-0808">Transferase</keyword>
<keyword evidence="1" id="KW-0862">Zinc</keyword>
<comment type="caution">
    <text evidence="4">The sequence shown here is derived from an EMBL/GenBank/DDBJ whole genome shotgun (WGS) entry which is preliminary data.</text>
</comment>
<keyword evidence="5" id="KW-1185">Reference proteome</keyword>
<reference evidence="4" key="1">
    <citation type="submission" date="2023-10" db="EMBL/GenBank/DDBJ databases">
        <authorList>
            <person name="Chen Y."/>
            <person name="Shah S."/>
            <person name="Dougan E. K."/>
            <person name="Thang M."/>
            <person name="Chan C."/>
        </authorList>
    </citation>
    <scope>NUCLEOTIDE SEQUENCE [LARGE SCALE GENOMIC DNA]</scope>
</reference>
<dbReference type="InterPro" id="IPR007871">
    <property type="entry name" value="Methyltransferase_TRM13"/>
</dbReference>
<feature type="non-terminal residue" evidence="4">
    <location>
        <position position="1"/>
    </location>
</feature>
<comment type="catalytic activity">
    <reaction evidence="1">
        <text>adenosine(4) in tRNA(His) + S-adenosyl-L-methionine = 2'-O-methyladenosine(4) in tRNA(His) + S-adenosyl-L-homocysteine + H(+)</text>
        <dbReference type="Rhea" id="RHEA:43196"/>
        <dbReference type="Rhea" id="RHEA-COMP:10401"/>
        <dbReference type="Rhea" id="RHEA-COMP:10402"/>
        <dbReference type="ChEBI" id="CHEBI:15378"/>
        <dbReference type="ChEBI" id="CHEBI:57856"/>
        <dbReference type="ChEBI" id="CHEBI:59789"/>
        <dbReference type="ChEBI" id="CHEBI:74411"/>
        <dbReference type="ChEBI" id="CHEBI:74477"/>
        <dbReference type="EC" id="2.1.1.225"/>
    </reaction>
</comment>
<dbReference type="SUPFAM" id="SSF143437">
    <property type="entry name" value="THUMP domain-like"/>
    <property type="match status" value="1"/>
</dbReference>
<dbReference type="EC" id="2.1.1.225" evidence="1"/>